<comment type="similarity">
    <text evidence="1 2">Belongs to the small heat shock protein (HSP20) family.</text>
</comment>
<dbReference type="WormBase" id="SRAE_2000033400">
    <property type="protein sequence ID" value="SRP02465"/>
    <property type="gene ID" value="WBGene00260527"/>
</dbReference>
<dbReference type="GO" id="GO:0051082">
    <property type="term" value="F:unfolded protein binding"/>
    <property type="evidence" value="ECO:0007669"/>
    <property type="project" value="TreeGrafter"/>
</dbReference>
<evidence type="ECO:0000259" key="3">
    <source>
        <dbReference type="PROSITE" id="PS01031"/>
    </source>
</evidence>
<proteinExistence type="inferred from homology"/>
<dbReference type="GO" id="GO:0009408">
    <property type="term" value="P:response to heat"/>
    <property type="evidence" value="ECO:0007669"/>
    <property type="project" value="TreeGrafter"/>
</dbReference>
<dbReference type="PRINTS" id="PR00299">
    <property type="entry name" value="ACRYSTALLIN"/>
</dbReference>
<evidence type="ECO:0000313" key="5">
    <source>
        <dbReference type="Proteomes" id="UP000035682"/>
    </source>
</evidence>
<dbReference type="EMBL" id="LN609529">
    <property type="protein sequence ID" value="CEF65657.1"/>
    <property type="molecule type" value="Genomic_DNA"/>
</dbReference>
<dbReference type="OrthoDB" id="1431247at2759"/>
<dbReference type="Pfam" id="PF00011">
    <property type="entry name" value="HSP20"/>
    <property type="match status" value="1"/>
</dbReference>
<organism evidence="4">
    <name type="scientific">Strongyloides ratti</name>
    <name type="common">Parasitic roundworm</name>
    <dbReference type="NCBI Taxonomy" id="34506"/>
    <lineage>
        <taxon>Eukaryota</taxon>
        <taxon>Metazoa</taxon>
        <taxon>Ecdysozoa</taxon>
        <taxon>Nematoda</taxon>
        <taxon>Chromadorea</taxon>
        <taxon>Rhabditida</taxon>
        <taxon>Tylenchina</taxon>
        <taxon>Panagrolaimomorpha</taxon>
        <taxon>Strongyloidoidea</taxon>
        <taxon>Strongyloididae</taxon>
        <taxon>Strongyloides</taxon>
    </lineage>
</organism>
<evidence type="ECO:0000313" key="7">
    <source>
        <dbReference type="WormBase" id="SRAE_2000033400"/>
    </source>
</evidence>
<dbReference type="SUPFAM" id="SSF49764">
    <property type="entry name" value="HSP20-like chaperones"/>
    <property type="match status" value="1"/>
</dbReference>
<evidence type="ECO:0000313" key="4">
    <source>
        <dbReference type="EMBL" id="CEF65657.1"/>
    </source>
</evidence>
<dbReference type="PROSITE" id="PS01031">
    <property type="entry name" value="SHSP"/>
    <property type="match status" value="1"/>
</dbReference>
<sequence length="112" mass="12669">MESSTIPVQSEAAGVWDWPLQQGDGVVKVLNTKHKFEVGLECHFFTPNEIEVKVSGNEVLIYCHHDSRNNEYGSVKREIHRAYKLPNDVDVTTVKSHLSNRGILTITADKKH</sequence>
<evidence type="ECO:0000256" key="2">
    <source>
        <dbReference type="RuleBase" id="RU003616"/>
    </source>
</evidence>
<reference evidence="4 5" key="1">
    <citation type="submission" date="2014-09" db="EMBL/GenBank/DDBJ databases">
        <authorList>
            <person name="Martin A.A."/>
        </authorList>
    </citation>
    <scope>NUCLEOTIDE SEQUENCE</scope>
    <source>
        <strain evidence="5">ED321</strain>
        <strain evidence="4">ED321 Heterogonic</strain>
    </source>
</reference>
<dbReference type="PANTHER" id="PTHR45640">
    <property type="entry name" value="HEAT SHOCK PROTEIN HSP-12.2-RELATED"/>
    <property type="match status" value="1"/>
</dbReference>
<dbReference type="InterPro" id="IPR008978">
    <property type="entry name" value="HSP20-like_chaperone"/>
</dbReference>
<dbReference type="CDD" id="cd06526">
    <property type="entry name" value="metazoan_ACD"/>
    <property type="match status" value="1"/>
</dbReference>
<dbReference type="FunFam" id="2.60.40.790:FF:000036">
    <property type="entry name" value="Heat Shock Protein"/>
    <property type="match status" value="1"/>
</dbReference>
<evidence type="ECO:0000256" key="1">
    <source>
        <dbReference type="PROSITE-ProRule" id="PRU00285"/>
    </source>
</evidence>
<gene>
    <name evidence="4 6 7" type="ORF">SRAE_2000033400</name>
</gene>
<dbReference type="GO" id="GO:0005634">
    <property type="term" value="C:nucleus"/>
    <property type="evidence" value="ECO:0007669"/>
    <property type="project" value="TreeGrafter"/>
</dbReference>
<reference evidence="6" key="2">
    <citation type="submission" date="2020-12" db="UniProtKB">
        <authorList>
            <consortium name="WormBaseParasite"/>
        </authorList>
    </citation>
    <scope>IDENTIFICATION</scope>
</reference>
<dbReference type="GeneID" id="36378021"/>
<name>A0A090L7F4_STRRB</name>
<feature type="domain" description="SHSP" evidence="3">
    <location>
        <begin position="17"/>
        <end position="112"/>
    </location>
</feature>
<protein>
    <submittedName>
        <fullName evidence="4">Alpha crystallin/Heat shock protein family and Alpha crystallin/Hsp20 domain and HSP20-like chaperone domain-containing protein</fullName>
    </submittedName>
</protein>
<dbReference type="GO" id="GO:0005737">
    <property type="term" value="C:cytoplasm"/>
    <property type="evidence" value="ECO:0007669"/>
    <property type="project" value="TreeGrafter"/>
</dbReference>
<dbReference type="GO" id="GO:0042026">
    <property type="term" value="P:protein refolding"/>
    <property type="evidence" value="ECO:0007669"/>
    <property type="project" value="TreeGrafter"/>
</dbReference>
<dbReference type="WBParaSite" id="SRAE_2000033400.1">
    <property type="protein sequence ID" value="SRAE_2000033400.1"/>
    <property type="gene ID" value="WBGene00260527"/>
</dbReference>
<dbReference type="PANTHER" id="PTHR45640:SF35">
    <property type="entry name" value="HEAT SHOCK PROTEIN HSP-12.2"/>
    <property type="match status" value="1"/>
</dbReference>
<dbReference type="OMA" id="VKVCGQD"/>
<keyword evidence="4" id="KW-0346">Stress response</keyword>
<dbReference type="Gene3D" id="2.60.40.790">
    <property type="match status" value="1"/>
</dbReference>
<keyword evidence="5" id="KW-1185">Reference proteome</keyword>
<dbReference type="RefSeq" id="XP_024504857.1">
    <property type="nucleotide sequence ID" value="XM_024651151.1"/>
</dbReference>
<evidence type="ECO:0000313" key="6">
    <source>
        <dbReference type="WBParaSite" id="SRAE_2000033400.1"/>
    </source>
</evidence>
<dbReference type="CTD" id="36378021"/>
<dbReference type="InterPro" id="IPR002068">
    <property type="entry name" value="A-crystallin/Hsp20_dom"/>
</dbReference>
<dbReference type="AlphaFoldDB" id="A0A090L7F4"/>
<dbReference type="STRING" id="34506.A0A090L7F4"/>
<dbReference type="Proteomes" id="UP000035682">
    <property type="component" value="Unplaced"/>
</dbReference>
<accession>A0A090L7F4</accession>
<dbReference type="InterPro" id="IPR001436">
    <property type="entry name" value="Alpha-crystallin/sHSP_animal"/>
</dbReference>